<dbReference type="STRING" id="1666911.HLUCCA11_23220"/>
<dbReference type="InterPro" id="IPR029058">
    <property type="entry name" value="AB_hydrolase_fold"/>
</dbReference>
<protein>
    <submittedName>
        <fullName evidence="2">Alpha/beta hydrolase family</fullName>
    </submittedName>
</protein>
<dbReference type="SUPFAM" id="SSF53474">
    <property type="entry name" value="alpha/beta-Hydrolases"/>
    <property type="match status" value="1"/>
</dbReference>
<dbReference type="Gene3D" id="3.40.50.1820">
    <property type="entry name" value="alpha/beta hydrolase"/>
    <property type="match status" value="1"/>
</dbReference>
<dbReference type="GO" id="GO:0016787">
    <property type="term" value="F:hydrolase activity"/>
    <property type="evidence" value="ECO:0007669"/>
    <property type="project" value="UniProtKB-KW"/>
</dbReference>
<name>A0A0N8KLR8_9CYAN</name>
<dbReference type="Pfam" id="PF00561">
    <property type="entry name" value="Abhydrolase_1"/>
    <property type="match status" value="1"/>
</dbReference>
<evidence type="ECO:0000259" key="1">
    <source>
        <dbReference type="Pfam" id="PF00561"/>
    </source>
</evidence>
<gene>
    <name evidence="2" type="ORF">HLUCCA11_23220</name>
</gene>
<evidence type="ECO:0000313" key="3">
    <source>
        <dbReference type="Proteomes" id="UP000050465"/>
    </source>
</evidence>
<accession>A0A0N8KLR8</accession>
<organism evidence="2 3">
    <name type="scientific">Phormidesmis priestleyi Ana</name>
    <dbReference type="NCBI Taxonomy" id="1666911"/>
    <lineage>
        <taxon>Bacteria</taxon>
        <taxon>Bacillati</taxon>
        <taxon>Cyanobacteriota</taxon>
        <taxon>Cyanophyceae</taxon>
        <taxon>Leptolyngbyales</taxon>
        <taxon>Leptolyngbyaceae</taxon>
        <taxon>Phormidesmis</taxon>
    </lineage>
</organism>
<keyword evidence="2" id="KW-0378">Hydrolase</keyword>
<dbReference type="AlphaFoldDB" id="A0A0N8KLR8"/>
<evidence type="ECO:0000313" key="2">
    <source>
        <dbReference type="EMBL" id="KPQ31698.1"/>
    </source>
</evidence>
<dbReference type="PANTHER" id="PTHR12277:SF81">
    <property type="entry name" value="PROTEIN ABHD13"/>
    <property type="match status" value="1"/>
</dbReference>
<dbReference type="InterPro" id="IPR000073">
    <property type="entry name" value="AB_hydrolase_1"/>
</dbReference>
<reference evidence="2 3" key="1">
    <citation type="submission" date="2015-09" db="EMBL/GenBank/DDBJ databases">
        <title>Identification and resolution of microdiversity through metagenomic sequencing of parallel consortia.</title>
        <authorList>
            <person name="Nelson W.C."/>
            <person name="Romine M.F."/>
            <person name="Lindemann S.R."/>
        </authorList>
    </citation>
    <scope>NUCLEOTIDE SEQUENCE [LARGE SCALE GENOMIC DNA]</scope>
    <source>
        <strain evidence="2">Ana</strain>
    </source>
</reference>
<comment type="caution">
    <text evidence="2">The sequence shown here is derived from an EMBL/GenBank/DDBJ whole genome shotgun (WGS) entry which is preliminary data.</text>
</comment>
<dbReference type="PANTHER" id="PTHR12277">
    <property type="entry name" value="ALPHA/BETA HYDROLASE DOMAIN-CONTAINING PROTEIN"/>
    <property type="match status" value="1"/>
</dbReference>
<dbReference type="Proteomes" id="UP000050465">
    <property type="component" value="Unassembled WGS sequence"/>
</dbReference>
<proteinExistence type="predicted"/>
<sequence length="319" mass="35178">MSSIATKTVAPLLVIGSLATLAYAGVCFALYSYQRKLIFRPLPDLVRTPAEVGIPYEDVWIPAANNGKLHGWWMPHPGSRKTLLFCHGNYGNISYNTERIRLYYSMGFSILAFDYRGYGQSLSQPIFSSVTEGMTGNMVDTLVDTMTDNSLTVPTEQSTYEDGEAAWQYLTTQRKLSPSDITILGHSMGGAIAIHLAHSHPQAARLIVESSFTTMQDAVHAKKIYRLFPIEQLLTEPFNSLSKVARLTLPVLYAHGDQDQDVPTEMSHRLYQASAHPKQLWIAPGVGHNDIAAVAGDQYKKVIQSFVESTQHSAASIAA</sequence>
<feature type="domain" description="AB hydrolase-1" evidence="1">
    <location>
        <begin position="82"/>
        <end position="208"/>
    </location>
</feature>
<dbReference type="EMBL" id="LJZR01000088">
    <property type="protein sequence ID" value="KPQ31698.1"/>
    <property type="molecule type" value="Genomic_DNA"/>
</dbReference>